<accession>A0A2S4HFY7</accession>
<dbReference type="EMBL" id="RHGB01000015">
    <property type="protein sequence ID" value="RNL60361.1"/>
    <property type="molecule type" value="Genomic_DNA"/>
</dbReference>
<dbReference type="PANTHER" id="PTHR33570">
    <property type="entry name" value="4-CARBOXYMUCONOLACTONE DECARBOXYLASE FAMILY PROTEIN"/>
    <property type="match status" value="1"/>
</dbReference>
<dbReference type="SUPFAM" id="SSF69118">
    <property type="entry name" value="AhpD-like"/>
    <property type="match status" value="1"/>
</dbReference>
<dbReference type="AlphaFoldDB" id="A0A2S4HFY7"/>
<dbReference type="Proteomes" id="UP000237222">
    <property type="component" value="Unassembled WGS sequence"/>
</dbReference>
<name>A0A2S4HFY7_9GAMM</name>
<feature type="domain" description="Carboxymuconolactone decarboxylase-like" evidence="1">
    <location>
        <begin position="38"/>
        <end position="114"/>
    </location>
</feature>
<evidence type="ECO:0000313" key="2">
    <source>
        <dbReference type="EMBL" id="POP52914.1"/>
    </source>
</evidence>
<sequence>MPDEKTKKIQDTAAALFNGYTEEKPYELWLSFDKKLAKEMSRFVVGDMYTRDVLPRTTRQLVAIAALSATGKQDELKLHIHAALNVGCAPKEIAEAIFQIGVYAGFPAMNNALLTLRTVLEDNGLWPLTQRANT</sequence>
<dbReference type="Pfam" id="PF02627">
    <property type="entry name" value="CMD"/>
    <property type="match status" value="1"/>
</dbReference>
<dbReference type="GO" id="GO:0051920">
    <property type="term" value="F:peroxiredoxin activity"/>
    <property type="evidence" value="ECO:0007669"/>
    <property type="project" value="InterPro"/>
</dbReference>
<dbReference type="Gene3D" id="1.20.1290.10">
    <property type="entry name" value="AhpD-like"/>
    <property type="match status" value="1"/>
</dbReference>
<dbReference type="RefSeq" id="WP_103684331.1">
    <property type="nucleotide sequence ID" value="NZ_PQGG01000021.1"/>
</dbReference>
<dbReference type="InterPro" id="IPR052512">
    <property type="entry name" value="4CMD/NDH-1_regulator"/>
</dbReference>
<evidence type="ECO:0000313" key="3">
    <source>
        <dbReference type="EMBL" id="RNL60361.1"/>
    </source>
</evidence>
<dbReference type="PANTHER" id="PTHR33570:SF2">
    <property type="entry name" value="CARBOXYMUCONOLACTONE DECARBOXYLASE-LIKE DOMAIN-CONTAINING PROTEIN"/>
    <property type="match status" value="1"/>
</dbReference>
<keyword evidence="5" id="KW-1185">Reference proteome</keyword>
<protein>
    <submittedName>
        <fullName evidence="2">4-carboxymuconolactone decarboxylase</fullName>
    </submittedName>
    <submittedName>
        <fullName evidence="3">Carboxymuconolactone decarboxylase family protein</fullName>
    </submittedName>
</protein>
<dbReference type="InterPro" id="IPR029032">
    <property type="entry name" value="AhpD-like"/>
</dbReference>
<dbReference type="Proteomes" id="UP000274695">
    <property type="component" value="Unassembled WGS sequence"/>
</dbReference>
<evidence type="ECO:0000259" key="1">
    <source>
        <dbReference type="Pfam" id="PF02627"/>
    </source>
</evidence>
<evidence type="ECO:0000313" key="4">
    <source>
        <dbReference type="Proteomes" id="UP000237222"/>
    </source>
</evidence>
<reference evidence="2 4" key="1">
    <citation type="submission" date="2018-01" db="EMBL/GenBank/DDBJ databases">
        <authorList>
            <person name="Yu X.-D."/>
        </authorList>
    </citation>
    <scope>NUCLEOTIDE SEQUENCE [LARGE SCALE GENOMIC DNA]</scope>
    <source>
        <strain evidence="2 4">ZX-21</strain>
    </source>
</reference>
<gene>
    <name evidence="2" type="ORF">C0068_09845</name>
    <name evidence="3" type="ORF">D0911_13865</name>
</gene>
<comment type="caution">
    <text evidence="2">The sequence shown here is derived from an EMBL/GenBank/DDBJ whole genome shotgun (WGS) entry which is preliminary data.</text>
</comment>
<reference evidence="3 5" key="2">
    <citation type="submission" date="2018-10" db="EMBL/GenBank/DDBJ databases">
        <title>Draft genome sequence of Zhongshania sp. DSW25-10.</title>
        <authorList>
            <person name="Oh J."/>
        </authorList>
    </citation>
    <scope>NUCLEOTIDE SEQUENCE [LARGE SCALE GENOMIC DNA]</scope>
    <source>
        <strain evidence="3 5">DSW25-10</strain>
    </source>
</reference>
<dbReference type="InterPro" id="IPR003779">
    <property type="entry name" value="CMD-like"/>
</dbReference>
<dbReference type="OrthoDB" id="9801400at2"/>
<dbReference type="EMBL" id="PQGG01000021">
    <property type="protein sequence ID" value="POP52914.1"/>
    <property type="molecule type" value="Genomic_DNA"/>
</dbReference>
<evidence type="ECO:0000313" key="5">
    <source>
        <dbReference type="Proteomes" id="UP000274695"/>
    </source>
</evidence>
<organism evidence="2 4">
    <name type="scientific">Zhongshania marina</name>
    <dbReference type="NCBI Taxonomy" id="2304603"/>
    <lineage>
        <taxon>Bacteria</taxon>
        <taxon>Pseudomonadati</taxon>
        <taxon>Pseudomonadota</taxon>
        <taxon>Gammaproteobacteria</taxon>
        <taxon>Cellvibrionales</taxon>
        <taxon>Spongiibacteraceae</taxon>
        <taxon>Zhongshania</taxon>
    </lineage>
</organism>
<proteinExistence type="predicted"/>